<evidence type="ECO:0000256" key="1">
    <source>
        <dbReference type="SAM" id="MobiDB-lite"/>
    </source>
</evidence>
<feature type="region of interest" description="Disordered" evidence="1">
    <location>
        <begin position="85"/>
        <end position="104"/>
    </location>
</feature>
<dbReference type="Proteomes" id="UP000288024">
    <property type="component" value="Unassembled WGS sequence"/>
</dbReference>
<accession>A0A3S2X9A7</accession>
<protein>
    <submittedName>
        <fullName evidence="2">Uncharacterized protein</fullName>
    </submittedName>
</protein>
<dbReference type="EMBL" id="RZTZ01000003">
    <property type="protein sequence ID" value="RVT63639.1"/>
    <property type="molecule type" value="Genomic_DNA"/>
</dbReference>
<feature type="region of interest" description="Disordered" evidence="1">
    <location>
        <begin position="1"/>
        <end position="21"/>
    </location>
</feature>
<comment type="caution">
    <text evidence="2">The sequence shown here is derived from an EMBL/GenBank/DDBJ whole genome shotgun (WGS) entry which is preliminary data.</text>
</comment>
<evidence type="ECO:0000313" key="3">
    <source>
        <dbReference type="Proteomes" id="UP000288024"/>
    </source>
</evidence>
<sequence length="104" mass="11738">MYPNRRPRGRENTNYEFRNNGNTELDANAAQIGESGNSDVDVYVNVEVNTNPIAYAMLCSLLATKQITRSEFDEAIRNLERLMKDTNSSNQTVGRLPGPTSRKR</sequence>
<feature type="compositionally biased region" description="Polar residues" evidence="1">
    <location>
        <begin position="12"/>
        <end position="21"/>
    </location>
</feature>
<dbReference type="RefSeq" id="WP_127738116.1">
    <property type="nucleotide sequence ID" value="NZ_CAJCKN010000010.1"/>
</dbReference>
<keyword evidence="3" id="KW-1185">Reference proteome</keyword>
<name>A0A3S2X9A7_9BACI</name>
<dbReference type="GeneID" id="87617040"/>
<evidence type="ECO:0000313" key="2">
    <source>
        <dbReference type="EMBL" id="RVT63639.1"/>
    </source>
</evidence>
<proteinExistence type="predicted"/>
<organism evidence="2 3">
    <name type="scientific">Niallia taxi</name>
    <dbReference type="NCBI Taxonomy" id="2499688"/>
    <lineage>
        <taxon>Bacteria</taxon>
        <taxon>Bacillati</taxon>
        <taxon>Bacillota</taxon>
        <taxon>Bacilli</taxon>
        <taxon>Bacillales</taxon>
        <taxon>Bacillaceae</taxon>
        <taxon>Niallia</taxon>
    </lineage>
</organism>
<reference evidence="2 3" key="1">
    <citation type="submission" date="2019-01" db="EMBL/GenBank/DDBJ databases">
        <title>Bacillus sp. M5HDSG1-1, whole genome shotgun sequence.</title>
        <authorList>
            <person name="Tuo L."/>
        </authorList>
    </citation>
    <scope>NUCLEOTIDE SEQUENCE [LARGE SCALE GENOMIC DNA]</scope>
    <source>
        <strain evidence="2 3">M5HDSG1-1</strain>
    </source>
</reference>
<gene>
    <name evidence="2" type="ORF">EM808_10240</name>
</gene>
<dbReference type="AlphaFoldDB" id="A0A3S2X9A7"/>